<evidence type="ECO:0000313" key="3">
    <source>
        <dbReference type="Proteomes" id="UP001320691"/>
    </source>
</evidence>
<protein>
    <submittedName>
        <fullName evidence="2">Uncharacterized protein</fullName>
    </submittedName>
</protein>
<accession>A0AAW5PH44</accession>
<dbReference type="EMBL" id="JANUEK010000004">
    <property type="protein sequence ID" value="MCS4280022.1"/>
    <property type="molecule type" value="Genomic_DNA"/>
</dbReference>
<dbReference type="AlphaFoldDB" id="A0AAW5PH44"/>
<proteinExistence type="predicted"/>
<reference evidence="2" key="1">
    <citation type="submission" date="2022-08" db="EMBL/GenBank/DDBJ databases">
        <title>Genomic analyses of the natural microbiome of Caenorhabditis elegans.</title>
        <authorList>
            <person name="Samuel B."/>
        </authorList>
    </citation>
    <scope>NUCLEOTIDE SEQUENCE</scope>
    <source>
        <strain evidence="2">BIGb0277</strain>
    </source>
</reference>
<dbReference type="RefSeq" id="WP_259260720.1">
    <property type="nucleotide sequence ID" value="NZ_JANUEK010000004.1"/>
</dbReference>
<keyword evidence="1" id="KW-0472">Membrane</keyword>
<comment type="caution">
    <text evidence="2">The sequence shown here is derived from an EMBL/GenBank/DDBJ whole genome shotgun (WGS) entry which is preliminary data.</text>
</comment>
<keyword evidence="1" id="KW-0812">Transmembrane</keyword>
<gene>
    <name evidence="2" type="ORF">M2412_002014</name>
</gene>
<feature type="transmembrane region" description="Helical" evidence="1">
    <location>
        <begin position="41"/>
        <end position="61"/>
    </location>
</feature>
<dbReference type="Proteomes" id="UP001320691">
    <property type="component" value="Unassembled WGS sequence"/>
</dbReference>
<evidence type="ECO:0000313" key="2">
    <source>
        <dbReference type="EMBL" id="MCS4280022.1"/>
    </source>
</evidence>
<organism evidence="2 3">
    <name type="scientific">Stenotrophomonas rhizophila</name>
    <dbReference type="NCBI Taxonomy" id="216778"/>
    <lineage>
        <taxon>Bacteria</taxon>
        <taxon>Pseudomonadati</taxon>
        <taxon>Pseudomonadota</taxon>
        <taxon>Gammaproteobacteria</taxon>
        <taxon>Lysobacterales</taxon>
        <taxon>Lysobacteraceae</taxon>
        <taxon>Stenotrophomonas</taxon>
    </lineage>
</organism>
<sequence length="69" mass="7787">MLDHHRRMVNLVVFVLITIATGVNALCRIADGKFTGVHQYALALFGLFTLFLSVVTLMTMLRTSAHRRK</sequence>
<evidence type="ECO:0000256" key="1">
    <source>
        <dbReference type="SAM" id="Phobius"/>
    </source>
</evidence>
<keyword evidence="1" id="KW-1133">Transmembrane helix</keyword>
<name>A0AAW5PH44_9GAMM</name>